<keyword evidence="3" id="KW-0540">Nuclease</keyword>
<keyword evidence="2" id="KW-1277">Toxin-antitoxin system</keyword>
<comment type="similarity">
    <text evidence="1">Belongs to the YoeB family.</text>
</comment>
<evidence type="ECO:0000256" key="5">
    <source>
        <dbReference type="ARBA" id="ARBA00022801"/>
    </source>
</evidence>
<evidence type="ECO:0000313" key="7">
    <source>
        <dbReference type="EMBL" id="KQM08257.1"/>
    </source>
</evidence>
<dbReference type="GO" id="GO:0016787">
    <property type="term" value="F:hydrolase activity"/>
    <property type="evidence" value="ECO:0007669"/>
    <property type="project" value="UniProtKB-KW"/>
</dbReference>
<dbReference type="PANTHER" id="PTHR38039">
    <property type="entry name" value="TOXIN YOEB"/>
    <property type="match status" value="1"/>
</dbReference>
<organism evidence="7 8">
    <name type="scientific">Candidatus [Bacteroides] periocalifornicus</name>
    <dbReference type="NCBI Taxonomy" id="1702214"/>
    <lineage>
        <taxon>Bacteria</taxon>
        <taxon>Pseudomonadati</taxon>
        <taxon>Bacteroidota</taxon>
    </lineage>
</organism>
<dbReference type="GO" id="GO:0045892">
    <property type="term" value="P:negative regulation of DNA-templated transcription"/>
    <property type="evidence" value="ECO:0007669"/>
    <property type="project" value="TreeGrafter"/>
</dbReference>
<evidence type="ECO:0000256" key="6">
    <source>
        <dbReference type="ARBA" id="ARBA00030388"/>
    </source>
</evidence>
<protein>
    <recommendedName>
        <fullName evidence="6">Putative mRNA interferase YoeB</fullName>
    </recommendedName>
</protein>
<proteinExistence type="inferred from homology"/>
<gene>
    <name evidence="7" type="ORF">AL399_08285</name>
</gene>
<dbReference type="InterPro" id="IPR009614">
    <property type="entry name" value="YoeB_toxin"/>
</dbReference>
<evidence type="ECO:0000256" key="3">
    <source>
        <dbReference type="ARBA" id="ARBA00022722"/>
    </source>
</evidence>
<keyword evidence="5" id="KW-0378">Hydrolase</keyword>
<keyword evidence="4" id="KW-0255">Endonuclease</keyword>
<dbReference type="Pfam" id="PF06769">
    <property type="entry name" value="YoeB_toxin"/>
    <property type="match status" value="1"/>
</dbReference>
<evidence type="ECO:0000256" key="1">
    <source>
        <dbReference type="ARBA" id="ARBA00008172"/>
    </source>
</evidence>
<dbReference type="NCBIfam" id="TIGR02116">
    <property type="entry name" value="toxin_Txe_YoeB"/>
    <property type="match status" value="1"/>
</dbReference>
<evidence type="ECO:0000256" key="2">
    <source>
        <dbReference type="ARBA" id="ARBA00022649"/>
    </source>
</evidence>
<dbReference type="EMBL" id="LIIK01000051">
    <property type="protein sequence ID" value="KQM08257.1"/>
    <property type="molecule type" value="Genomic_DNA"/>
</dbReference>
<dbReference type="InterPro" id="IPR035093">
    <property type="entry name" value="RelE/ParE_toxin_dom_sf"/>
</dbReference>
<evidence type="ECO:0000256" key="4">
    <source>
        <dbReference type="ARBA" id="ARBA00022759"/>
    </source>
</evidence>
<keyword evidence="8" id="KW-1185">Reference proteome</keyword>
<dbReference type="SUPFAM" id="SSF143011">
    <property type="entry name" value="RelE-like"/>
    <property type="match status" value="1"/>
</dbReference>
<dbReference type="Proteomes" id="UP000054172">
    <property type="component" value="Unassembled WGS sequence"/>
</dbReference>
<dbReference type="Gene3D" id="3.30.2310.20">
    <property type="entry name" value="RelE-like"/>
    <property type="match status" value="1"/>
</dbReference>
<name>A0A0Q4B7N9_9BACT</name>
<accession>A0A0Q4B7N9</accession>
<sequence length="90" mass="10767">MYEVVLSKEAIEDYRELKHSHNAAFTKRIDRMLHQLEDTPTQGIGQPEPLKHQRSGYWSRRIDRPNRLVYRIDDETMTVRVESLIGHYED</sequence>
<dbReference type="AlphaFoldDB" id="A0A0Q4B7N9"/>
<dbReference type="GO" id="GO:0006401">
    <property type="term" value="P:RNA catabolic process"/>
    <property type="evidence" value="ECO:0007669"/>
    <property type="project" value="InterPro"/>
</dbReference>
<evidence type="ECO:0000313" key="8">
    <source>
        <dbReference type="Proteomes" id="UP000054172"/>
    </source>
</evidence>
<dbReference type="GO" id="GO:0004519">
    <property type="term" value="F:endonuclease activity"/>
    <property type="evidence" value="ECO:0007669"/>
    <property type="project" value="UniProtKB-KW"/>
</dbReference>
<dbReference type="PANTHER" id="PTHR38039:SF1">
    <property type="entry name" value="TOXIN YOEB"/>
    <property type="match status" value="1"/>
</dbReference>
<reference evidence="7" key="1">
    <citation type="submission" date="2015-08" db="EMBL/GenBank/DDBJ databases">
        <title>Candidatus Bacteriodes Periocalifornicus.</title>
        <authorList>
            <person name="McLean J.S."/>
            <person name="Kelley S."/>
        </authorList>
    </citation>
    <scope>NUCLEOTIDE SEQUENCE [LARGE SCALE GENOMIC DNA]</scope>
    <source>
        <strain evidence="7">12B</strain>
    </source>
</reference>
<comment type="caution">
    <text evidence="7">The sequence shown here is derived from an EMBL/GenBank/DDBJ whole genome shotgun (WGS) entry which is preliminary data.</text>
</comment>
<dbReference type="PATRIC" id="fig|1702214.3.peg.1753"/>
<dbReference type="STRING" id="1702214.AL399_08285"/>